<gene>
    <name evidence="1" type="ORF">pVco5_062</name>
</gene>
<organism evidence="1 2">
    <name type="scientific">Vibrio phage pVco-5</name>
    <dbReference type="NCBI Taxonomy" id="1965485"/>
    <lineage>
        <taxon>Viruses</taxon>
        <taxon>Duplodnaviria</taxon>
        <taxon>Heunggongvirae</taxon>
        <taxon>Uroviricota</taxon>
        <taxon>Caudoviricetes</taxon>
        <taxon>Schitoviridae</taxon>
        <taxon>Vicoquintavirus</taxon>
        <taxon>Vicoquintavirus Pvco5</taxon>
    </lineage>
</organism>
<keyword evidence="2" id="KW-1185">Reference proteome</keyword>
<dbReference type="Proteomes" id="UP000225564">
    <property type="component" value="Segment"/>
</dbReference>
<sequence>METSQCNKCNQIKPVSEFPKITHNQFRSSKGSSGIYSYCKECRNAKAREWRKNNPNYKASGKLSSYPKEDKLLLSAIRSRISDCKGRIRRANPACVNLFDLDTDYMYQLFKQQEGKCALSGVDLSLTKNDLNVLSIDKIEPSKGYIKGNVQWLSWATNRAKGEMPQQEFIELCQKVQRLSKA</sequence>
<evidence type="ECO:0000313" key="2">
    <source>
        <dbReference type="Proteomes" id="UP000225564"/>
    </source>
</evidence>
<dbReference type="Gene3D" id="3.30.40.220">
    <property type="match status" value="1"/>
</dbReference>
<reference evidence="1 2" key="1">
    <citation type="submission" date="2017-02" db="EMBL/GenBank/DDBJ databases">
        <title>Comeplete genome sequence of Bacteriophage pVco-5, that infects Vibrio corallilyticus.</title>
        <authorList>
            <person name="Kim H.J."/>
            <person name="Park S.C."/>
        </authorList>
    </citation>
    <scope>NUCLEOTIDE SEQUENCE [LARGE SCALE GENOMIC DNA]</scope>
</reference>
<protein>
    <submittedName>
        <fullName evidence="1">Uncharacterized protein</fullName>
    </submittedName>
</protein>
<dbReference type="EMBL" id="KY612839">
    <property type="protein sequence ID" value="ARM71050.1"/>
    <property type="molecule type" value="Genomic_DNA"/>
</dbReference>
<accession>A0A1W6JUW9</accession>
<name>A0A1W6JUW9_9CAUD</name>
<evidence type="ECO:0000313" key="1">
    <source>
        <dbReference type="EMBL" id="ARM71050.1"/>
    </source>
</evidence>
<proteinExistence type="predicted"/>